<evidence type="ECO:0000256" key="1">
    <source>
        <dbReference type="ARBA" id="ARBA00005375"/>
    </source>
</evidence>
<evidence type="ECO:0000313" key="5">
    <source>
        <dbReference type="Proteomes" id="UP000030816"/>
    </source>
</evidence>
<feature type="transmembrane region" description="Helical" evidence="2">
    <location>
        <begin position="455"/>
        <end position="479"/>
    </location>
</feature>
<reference evidence="4 5" key="1">
    <citation type="journal article" date="2014" name="Proc. Natl. Acad. Sci. U.S.A.">
        <title>Trajectory and genomic determinants of fungal-pathogen speciation and host adaptation.</title>
        <authorList>
            <person name="Hu X."/>
            <person name="Xiao G."/>
            <person name="Zheng P."/>
            <person name="Shang Y."/>
            <person name="Su Y."/>
            <person name="Zhang X."/>
            <person name="Liu X."/>
            <person name="Zhan S."/>
            <person name="St Leger R.J."/>
            <person name="Wang C."/>
        </authorList>
    </citation>
    <scope>NUCLEOTIDE SEQUENCE [LARGE SCALE GENOMIC DNA]</scope>
    <source>
        <strain evidence="4 5">ARSEF 1941</strain>
    </source>
</reference>
<proteinExistence type="inferred from homology"/>
<dbReference type="PANTHER" id="PTHR11567">
    <property type="entry name" value="ACID PHOSPHATASE-RELATED"/>
    <property type="match status" value="1"/>
</dbReference>
<dbReference type="InterPro" id="IPR050645">
    <property type="entry name" value="Histidine_acid_phosphatase"/>
</dbReference>
<dbReference type="SUPFAM" id="SSF53254">
    <property type="entry name" value="Phosphoglycerate mutase-like"/>
    <property type="match status" value="1"/>
</dbReference>
<keyword evidence="2" id="KW-0472">Membrane</keyword>
<keyword evidence="3" id="KW-0732">Signal</keyword>
<dbReference type="HOGENOM" id="CLU_023111_0_1_1"/>
<dbReference type="Gene3D" id="3.40.50.1240">
    <property type="entry name" value="Phosphoglycerate mutase-like"/>
    <property type="match status" value="1"/>
</dbReference>
<sequence length="572" mass="60301">MTSTSILVAVGGLLARVAAQTANPTVRAAVVFINHGETTPNLVSDRAILTPNGAQQMQRLGAAFRSRYLGGTAGNATSSNSAEQAPILSLSTDSIDNAQMTIMAATQEWSTNSAAAFMQGLYPPKPGTSYVGRNLALNSNTTDYPLDGYQYAQIMTYSNSDVNSVAIQGYEACTAWQDQMSQNLSRSTEIAQRVSDKAYFYSKLFASGPMQGSLPASQATYLNAEEIYHFVDFNYAYNETVHNSLQDPNGTLSVLQNNAFSLEKTKTSYSDKNTNTSDAANVLYSIAGRTLADKVTDQFSTFLATSGTRGKLTLMFGSFQTLMAFFSLAGLIDDQSAAADAFSQLPRPGSAIAFELVGDTNSSDDFDGLQVRFSYKPSADAEDKFSTHPLFGSKHGGAGAYMPYTSFFSNMSEISKTPRQWCKICSPGSTATFCLNSTLSDGQESGSSSSAISPAVAGILGAVLTAVLIACVAAGFAALGGWRFSRRKGGPGGPGPAGSAVGGFRGKDKMASDADMTVSNAGRNQERVGSWELGDGRTGGAVVTGKFAQRTRAMDEDGISITGAPVKARETV</sequence>
<dbReference type="EMBL" id="AZHE01000008">
    <property type="protein sequence ID" value="KHN98321.1"/>
    <property type="molecule type" value="Genomic_DNA"/>
</dbReference>
<gene>
    <name evidence="4" type="ORF">MAM_04082</name>
</gene>
<feature type="chain" id="PRO_5002096119" evidence="3">
    <location>
        <begin position="20"/>
        <end position="572"/>
    </location>
</feature>
<dbReference type="InterPro" id="IPR000560">
    <property type="entry name" value="His_Pase_clade-2"/>
</dbReference>
<dbReference type="OrthoDB" id="258392at2759"/>
<comment type="caution">
    <text evidence="4">The sequence shown here is derived from an EMBL/GenBank/DDBJ whole genome shotgun (WGS) entry which is preliminary data.</text>
</comment>
<evidence type="ECO:0000313" key="4">
    <source>
        <dbReference type="EMBL" id="KHN98321.1"/>
    </source>
</evidence>
<evidence type="ECO:0000256" key="3">
    <source>
        <dbReference type="SAM" id="SignalP"/>
    </source>
</evidence>
<dbReference type="Pfam" id="PF00328">
    <property type="entry name" value="His_Phos_2"/>
    <property type="match status" value="1"/>
</dbReference>
<keyword evidence="5" id="KW-1185">Reference proteome</keyword>
<feature type="signal peptide" evidence="3">
    <location>
        <begin position="1"/>
        <end position="19"/>
    </location>
</feature>
<dbReference type="STRING" id="1081103.A0A0B2WQI4"/>
<dbReference type="GeneID" id="63738537"/>
<comment type="similarity">
    <text evidence="1">Belongs to the histidine acid phosphatase family.</text>
</comment>
<dbReference type="AlphaFoldDB" id="A0A0B2WQI4"/>
<protein>
    <submittedName>
        <fullName evidence="4">Histidine phosphatase superfamily, clade-2</fullName>
    </submittedName>
</protein>
<accession>A0A0B2WQI4</accession>
<keyword evidence="2" id="KW-1133">Transmembrane helix</keyword>
<evidence type="ECO:0000256" key="2">
    <source>
        <dbReference type="SAM" id="Phobius"/>
    </source>
</evidence>
<dbReference type="RefSeq" id="XP_040679387.1">
    <property type="nucleotide sequence ID" value="XM_040822881.1"/>
</dbReference>
<name>A0A0B2WQI4_METAS</name>
<keyword evidence="2" id="KW-0812">Transmembrane</keyword>
<organism evidence="4 5">
    <name type="scientific">Metarhizium album (strain ARSEF 1941)</name>
    <dbReference type="NCBI Taxonomy" id="1081103"/>
    <lineage>
        <taxon>Eukaryota</taxon>
        <taxon>Fungi</taxon>
        <taxon>Dikarya</taxon>
        <taxon>Ascomycota</taxon>
        <taxon>Pezizomycotina</taxon>
        <taxon>Sordariomycetes</taxon>
        <taxon>Hypocreomycetidae</taxon>
        <taxon>Hypocreales</taxon>
        <taxon>Clavicipitaceae</taxon>
        <taxon>Metarhizium</taxon>
    </lineage>
</organism>
<dbReference type="GO" id="GO:0016791">
    <property type="term" value="F:phosphatase activity"/>
    <property type="evidence" value="ECO:0007669"/>
    <property type="project" value="TreeGrafter"/>
</dbReference>
<dbReference type="PANTHER" id="PTHR11567:SF127">
    <property type="entry name" value="HISTIDINE ACID PHOSPHATASE"/>
    <property type="match status" value="1"/>
</dbReference>
<dbReference type="Proteomes" id="UP000030816">
    <property type="component" value="Unassembled WGS sequence"/>
</dbReference>
<dbReference type="InterPro" id="IPR029033">
    <property type="entry name" value="His_PPase_superfam"/>
</dbReference>